<dbReference type="SMART" id="SM00530">
    <property type="entry name" value="HTH_XRE"/>
    <property type="match status" value="1"/>
</dbReference>
<dbReference type="PANTHER" id="PTHR36924">
    <property type="entry name" value="ANTITOXIN HIGA-1"/>
    <property type="match status" value="1"/>
</dbReference>
<keyword evidence="4" id="KW-1185">Reference proteome</keyword>
<dbReference type="PANTHER" id="PTHR36924:SF1">
    <property type="entry name" value="ANTITOXIN HIGA-1"/>
    <property type="match status" value="1"/>
</dbReference>
<dbReference type="CDD" id="cd00093">
    <property type="entry name" value="HTH_XRE"/>
    <property type="match status" value="1"/>
</dbReference>
<dbReference type="EMBL" id="PXYK01000002">
    <property type="protein sequence ID" value="PSJ65265.1"/>
    <property type="molecule type" value="Genomic_DNA"/>
</dbReference>
<sequence length="112" mass="12652">MTDIVFPIHPGEILREEYLEPLGMSAGALAKKLNVPRTRIERLVATQTPVTTDTALRLAKFFRTTPQFWMNMQASYDLKIEAEAKKDEIAAIRELAARSPPVHREGAVFDIE</sequence>
<dbReference type="SUPFAM" id="SSF47413">
    <property type="entry name" value="lambda repressor-like DNA-binding domains"/>
    <property type="match status" value="1"/>
</dbReference>
<dbReference type="InterPro" id="IPR001387">
    <property type="entry name" value="Cro/C1-type_HTH"/>
</dbReference>
<reference evidence="3 4" key="1">
    <citation type="submission" date="2018-03" db="EMBL/GenBank/DDBJ databases">
        <title>The draft genome of Mesorhizobium sp. 6GN-30.</title>
        <authorList>
            <person name="Liu L."/>
            <person name="Li L."/>
            <person name="Wang T."/>
            <person name="Zhang X."/>
            <person name="Liang L."/>
        </authorList>
    </citation>
    <scope>NUCLEOTIDE SEQUENCE [LARGE SCALE GENOMIC DNA]</scope>
    <source>
        <strain evidence="3 4">6GN30</strain>
    </source>
</reference>
<accession>A0A2P7SSF2</accession>
<dbReference type="GO" id="GO:0003677">
    <property type="term" value="F:DNA binding"/>
    <property type="evidence" value="ECO:0007669"/>
    <property type="project" value="UniProtKB-KW"/>
</dbReference>
<name>A0A2P7SSF2_9HYPH</name>
<protein>
    <submittedName>
        <fullName evidence="3">Addiction module antidote protein, HigA family</fullName>
    </submittedName>
</protein>
<gene>
    <name evidence="3" type="primary">higA</name>
    <name evidence="3" type="ORF">C7I84_02660</name>
</gene>
<feature type="domain" description="HTH cro/C1-type" evidence="2">
    <location>
        <begin position="14"/>
        <end position="69"/>
    </location>
</feature>
<dbReference type="Proteomes" id="UP000241229">
    <property type="component" value="Unassembled WGS sequence"/>
</dbReference>
<dbReference type="PROSITE" id="PS50943">
    <property type="entry name" value="HTH_CROC1"/>
    <property type="match status" value="1"/>
</dbReference>
<evidence type="ECO:0000256" key="1">
    <source>
        <dbReference type="ARBA" id="ARBA00023125"/>
    </source>
</evidence>
<dbReference type="InterPro" id="IPR010982">
    <property type="entry name" value="Lambda_DNA-bd_dom_sf"/>
</dbReference>
<organism evidence="3 4">
    <name type="scientific">Kumtagia ephedrae</name>
    <dbReference type="NCBI Taxonomy" id="2116701"/>
    <lineage>
        <taxon>Bacteria</taxon>
        <taxon>Pseudomonadati</taxon>
        <taxon>Pseudomonadota</taxon>
        <taxon>Alphaproteobacteria</taxon>
        <taxon>Hyphomicrobiales</taxon>
        <taxon>Phyllobacteriaceae</taxon>
        <taxon>Kumtagia</taxon>
    </lineage>
</organism>
<dbReference type="InterPro" id="IPR013430">
    <property type="entry name" value="Toxin_antidote_HigA"/>
</dbReference>
<evidence type="ECO:0000313" key="4">
    <source>
        <dbReference type="Proteomes" id="UP000241229"/>
    </source>
</evidence>
<evidence type="ECO:0000259" key="2">
    <source>
        <dbReference type="PROSITE" id="PS50943"/>
    </source>
</evidence>
<comment type="caution">
    <text evidence="3">The sequence shown here is derived from an EMBL/GenBank/DDBJ whole genome shotgun (WGS) entry which is preliminary data.</text>
</comment>
<keyword evidence="1" id="KW-0238">DNA-binding</keyword>
<dbReference type="RefSeq" id="WP_106770605.1">
    <property type="nucleotide sequence ID" value="NZ_PXYK01000002.1"/>
</dbReference>
<dbReference type="OrthoDB" id="3174593at2"/>
<dbReference type="NCBIfam" id="TIGR02607">
    <property type="entry name" value="antidote_HigA"/>
    <property type="match status" value="1"/>
</dbReference>
<evidence type="ECO:0000313" key="3">
    <source>
        <dbReference type="EMBL" id="PSJ65265.1"/>
    </source>
</evidence>
<dbReference type="Pfam" id="PF01381">
    <property type="entry name" value="HTH_3"/>
    <property type="match status" value="1"/>
</dbReference>
<dbReference type="Gene3D" id="1.10.260.40">
    <property type="entry name" value="lambda repressor-like DNA-binding domains"/>
    <property type="match status" value="1"/>
</dbReference>
<proteinExistence type="predicted"/>
<dbReference type="AlphaFoldDB" id="A0A2P7SSF2"/>